<sequence length="113" mass="12623">MTPNGKYKMVAILVAIALFVVGVWAVKAYSGGWPTVETRTTVYVVPWPWTLEWQDGGQSTIEAGSDLAAVTSWFEKARWEDCWNIKAFYRLDDNGCIAAELDLVAAEFAMEVK</sequence>
<dbReference type="STRING" id="81409.SAMN04515656_104129"/>
<dbReference type="RefSeq" id="WP_090305245.1">
    <property type="nucleotide sequence ID" value="NZ_FNRK01000004.1"/>
</dbReference>
<proteinExistence type="predicted"/>
<gene>
    <name evidence="1" type="ORF">SAMN04515656_104129</name>
</gene>
<dbReference type="Proteomes" id="UP000199394">
    <property type="component" value="Unassembled WGS sequence"/>
</dbReference>
<name>A0A1H3YWG8_9FIRM</name>
<organism evidence="1 2">
    <name type="scientific">Eubacterium aggregans</name>
    <dbReference type="NCBI Taxonomy" id="81409"/>
    <lineage>
        <taxon>Bacteria</taxon>
        <taxon>Bacillati</taxon>
        <taxon>Bacillota</taxon>
        <taxon>Clostridia</taxon>
        <taxon>Eubacteriales</taxon>
        <taxon>Eubacteriaceae</taxon>
        <taxon>Eubacterium</taxon>
    </lineage>
</organism>
<dbReference type="OrthoDB" id="1774757at2"/>
<dbReference type="AlphaFoldDB" id="A0A1H3YWG8"/>
<dbReference type="EMBL" id="FNRK01000004">
    <property type="protein sequence ID" value="SEA15438.1"/>
    <property type="molecule type" value="Genomic_DNA"/>
</dbReference>
<keyword evidence="2" id="KW-1185">Reference proteome</keyword>
<evidence type="ECO:0000313" key="1">
    <source>
        <dbReference type="EMBL" id="SEA15438.1"/>
    </source>
</evidence>
<protein>
    <submittedName>
        <fullName evidence="1">Uncharacterized protein</fullName>
    </submittedName>
</protein>
<evidence type="ECO:0000313" key="2">
    <source>
        <dbReference type="Proteomes" id="UP000199394"/>
    </source>
</evidence>
<reference evidence="1 2" key="1">
    <citation type="submission" date="2016-10" db="EMBL/GenBank/DDBJ databases">
        <authorList>
            <person name="de Groot N.N."/>
        </authorList>
    </citation>
    <scope>NUCLEOTIDE SEQUENCE [LARGE SCALE GENOMIC DNA]</scope>
    <source>
        <strain evidence="1 2">SR12</strain>
    </source>
</reference>
<accession>A0A1H3YWG8</accession>